<dbReference type="PROSITE" id="PS50823">
    <property type="entry name" value="KH_TYPE_2"/>
    <property type="match status" value="1"/>
</dbReference>
<dbReference type="RefSeq" id="WP_282592213.1">
    <property type="nucleotide sequence ID" value="NZ_JAPAAF010000019.1"/>
</dbReference>
<comment type="subcellular location">
    <subcellularLocation>
        <location evidence="7">Cytoplasm</location>
    </subcellularLocation>
    <subcellularLocation>
        <location evidence="7">Cell membrane</location>
        <topology evidence="7">Peripheral membrane protein</topology>
    </subcellularLocation>
</comment>
<comment type="function">
    <text evidence="7">An essential GTPase that binds both GDP and GTP, with rapid nucleotide exchange. Plays a role in 16S rRNA processing and 30S ribosomal subunit biogenesis and possibly also in cell cycle regulation and energy metabolism.</text>
</comment>
<comment type="caution">
    <text evidence="12">The sequence shown here is derived from an EMBL/GenBank/DDBJ whole genome shotgun (WGS) entry which is preliminary data.</text>
</comment>
<dbReference type="Proteomes" id="UP001163821">
    <property type="component" value="Unassembled WGS sequence"/>
</dbReference>
<keyword evidence="7" id="KW-0472">Membrane</keyword>
<keyword evidence="7" id="KW-0699">rRNA-binding</keyword>
<evidence type="ECO:0000256" key="6">
    <source>
        <dbReference type="ARBA" id="ARBA00023134"/>
    </source>
</evidence>
<dbReference type="PANTHER" id="PTHR42698:SF1">
    <property type="entry name" value="GTPASE ERA, MITOCHONDRIAL"/>
    <property type="match status" value="1"/>
</dbReference>
<dbReference type="Pfam" id="PF07650">
    <property type="entry name" value="KH_2"/>
    <property type="match status" value="1"/>
</dbReference>
<feature type="binding site" evidence="7">
    <location>
        <begin position="36"/>
        <end position="43"/>
    </location>
    <ligand>
        <name>GTP</name>
        <dbReference type="ChEBI" id="CHEBI:37565"/>
    </ligand>
</feature>
<evidence type="ECO:0000256" key="8">
    <source>
        <dbReference type="PROSITE-ProRule" id="PRU01050"/>
    </source>
</evidence>
<dbReference type="PANTHER" id="PTHR42698">
    <property type="entry name" value="GTPASE ERA"/>
    <property type="match status" value="1"/>
</dbReference>
<proteinExistence type="inferred from homology"/>
<feature type="binding site" evidence="7">
    <location>
        <begin position="144"/>
        <end position="147"/>
    </location>
    <ligand>
        <name>GTP</name>
        <dbReference type="ChEBI" id="CHEBI:37565"/>
    </ligand>
</feature>
<dbReference type="InterPro" id="IPR005662">
    <property type="entry name" value="GTPase_Era-like"/>
</dbReference>
<keyword evidence="7" id="KW-0963">Cytoplasm</keyword>
<dbReference type="FunFam" id="3.30.300.20:FF:000003">
    <property type="entry name" value="GTPase Era"/>
    <property type="match status" value="1"/>
</dbReference>
<feature type="binding site" evidence="7">
    <location>
        <begin position="83"/>
        <end position="87"/>
    </location>
    <ligand>
        <name>GTP</name>
        <dbReference type="ChEBI" id="CHEBI:37565"/>
    </ligand>
</feature>
<keyword evidence="6 7" id="KW-0342">GTP-binding</keyword>
<dbReference type="GO" id="GO:0043024">
    <property type="term" value="F:ribosomal small subunit binding"/>
    <property type="evidence" value="ECO:0007669"/>
    <property type="project" value="TreeGrafter"/>
</dbReference>
<feature type="domain" description="KH type-2" evidence="10">
    <location>
        <begin position="217"/>
        <end position="301"/>
    </location>
</feature>
<dbReference type="InterPro" id="IPR006073">
    <property type="entry name" value="GTP-bd"/>
</dbReference>
<dbReference type="GO" id="GO:0070181">
    <property type="term" value="F:small ribosomal subunit rRNA binding"/>
    <property type="evidence" value="ECO:0007669"/>
    <property type="project" value="UniProtKB-UniRule"/>
</dbReference>
<dbReference type="GO" id="GO:0000028">
    <property type="term" value="P:ribosomal small subunit assembly"/>
    <property type="evidence" value="ECO:0007669"/>
    <property type="project" value="TreeGrafter"/>
</dbReference>
<dbReference type="NCBIfam" id="TIGR00231">
    <property type="entry name" value="small_GTP"/>
    <property type="match status" value="1"/>
</dbReference>
<dbReference type="PRINTS" id="PR00326">
    <property type="entry name" value="GTP1OBG"/>
</dbReference>
<keyword evidence="4 7" id="KW-0547">Nucleotide-binding</keyword>
<feature type="region of interest" description="G5" evidence="8">
    <location>
        <begin position="173"/>
        <end position="175"/>
    </location>
</feature>
<dbReference type="PROSITE" id="PS51713">
    <property type="entry name" value="G_ERA"/>
    <property type="match status" value="1"/>
</dbReference>
<dbReference type="Gene3D" id="3.30.300.20">
    <property type="match status" value="1"/>
</dbReference>
<comment type="subunit">
    <text evidence="7">Monomer.</text>
</comment>
<dbReference type="AlphaFoldDB" id="A0AA41YDR6"/>
<accession>A0AA41YDR6</accession>
<evidence type="ECO:0000256" key="7">
    <source>
        <dbReference type="HAMAP-Rule" id="MF_00367"/>
    </source>
</evidence>
<protein>
    <recommendedName>
        <fullName evidence="2 7">GTPase Era</fullName>
    </recommendedName>
</protein>
<keyword evidence="7" id="KW-1003">Cell membrane</keyword>
<evidence type="ECO:0000259" key="11">
    <source>
        <dbReference type="PROSITE" id="PS51713"/>
    </source>
</evidence>
<dbReference type="InterPro" id="IPR005225">
    <property type="entry name" value="Small_GTP-bd"/>
</dbReference>
<dbReference type="SUPFAM" id="SSF52540">
    <property type="entry name" value="P-loop containing nucleoside triphosphate hydrolases"/>
    <property type="match status" value="1"/>
</dbReference>
<dbReference type="HAMAP" id="MF_00367">
    <property type="entry name" value="GTPase_Era"/>
    <property type="match status" value="1"/>
</dbReference>
<keyword evidence="3 7" id="KW-0690">Ribosome biogenesis</keyword>
<feature type="region of interest" description="G2" evidence="8">
    <location>
        <begin position="62"/>
        <end position="66"/>
    </location>
</feature>
<feature type="domain" description="Era-type G" evidence="11">
    <location>
        <begin position="28"/>
        <end position="194"/>
    </location>
</feature>
<evidence type="ECO:0000256" key="2">
    <source>
        <dbReference type="ARBA" id="ARBA00020484"/>
    </source>
</evidence>
<dbReference type="InterPro" id="IPR015946">
    <property type="entry name" value="KH_dom-like_a/b"/>
</dbReference>
<dbReference type="InterPro" id="IPR009019">
    <property type="entry name" value="KH_sf_prok-type"/>
</dbReference>
<comment type="similarity">
    <text evidence="1 7 8 9">Belongs to the TRAFAC class TrmE-Era-EngA-EngB-Septin-like GTPase superfamily. Era GTPase family.</text>
</comment>
<organism evidence="12 13">
    <name type="scientific">Gaoshiqia sediminis</name>
    <dbReference type="NCBI Taxonomy" id="2986998"/>
    <lineage>
        <taxon>Bacteria</taxon>
        <taxon>Pseudomonadati</taxon>
        <taxon>Bacteroidota</taxon>
        <taxon>Bacteroidia</taxon>
        <taxon>Marinilabiliales</taxon>
        <taxon>Prolixibacteraceae</taxon>
        <taxon>Gaoshiqia</taxon>
    </lineage>
</organism>
<evidence type="ECO:0000256" key="1">
    <source>
        <dbReference type="ARBA" id="ARBA00007921"/>
    </source>
</evidence>
<dbReference type="InterPro" id="IPR004044">
    <property type="entry name" value="KH_dom_type_2"/>
</dbReference>
<dbReference type="Gene3D" id="3.40.50.300">
    <property type="entry name" value="P-loop containing nucleotide triphosphate hydrolases"/>
    <property type="match status" value="1"/>
</dbReference>
<keyword evidence="13" id="KW-1185">Reference proteome</keyword>
<dbReference type="GO" id="GO:0005829">
    <property type="term" value="C:cytosol"/>
    <property type="evidence" value="ECO:0007669"/>
    <property type="project" value="TreeGrafter"/>
</dbReference>
<dbReference type="CDD" id="cd04163">
    <property type="entry name" value="Era"/>
    <property type="match status" value="1"/>
</dbReference>
<evidence type="ECO:0000256" key="5">
    <source>
        <dbReference type="ARBA" id="ARBA00022884"/>
    </source>
</evidence>
<feature type="region of interest" description="G4" evidence="8">
    <location>
        <begin position="144"/>
        <end position="147"/>
    </location>
</feature>
<dbReference type="NCBIfam" id="NF000908">
    <property type="entry name" value="PRK00089.1"/>
    <property type="match status" value="1"/>
</dbReference>
<dbReference type="CDD" id="cd22534">
    <property type="entry name" value="KH-II_Era"/>
    <property type="match status" value="1"/>
</dbReference>
<evidence type="ECO:0000313" key="13">
    <source>
        <dbReference type="Proteomes" id="UP001163821"/>
    </source>
</evidence>
<evidence type="ECO:0000256" key="4">
    <source>
        <dbReference type="ARBA" id="ARBA00022741"/>
    </source>
</evidence>
<evidence type="ECO:0000259" key="10">
    <source>
        <dbReference type="PROSITE" id="PS50823"/>
    </source>
</evidence>
<evidence type="ECO:0000313" key="12">
    <source>
        <dbReference type="EMBL" id="MCW0483612.1"/>
    </source>
</evidence>
<gene>
    <name evidence="7 12" type="primary">era</name>
    <name evidence="12" type="ORF">N2K84_12780</name>
</gene>
<evidence type="ECO:0000256" key="9">
    <source>
        <dbReference type="RuleBase" id="RU003761"/>
    </source>
</evidence>
<evidence type="ECO:0000256" key="3">
    <source>
        <dbReference type="ARBA" id="ARBA00022517"/>
    </source>
</evidence>
<dbReference type="NCBIfam" id="TIGR00436">
    <property type="entry name" value="era"/>
    <property type="match status" value="1"/>
</dbReference>
<feature type="region of interest" description="G1" evidence="8">
    <location>
        <begin position="36"/>
        <end position="43"/>
    </location>
</feature>
<feature type="region of interest" description="G3" evidence="8">
    <location>
        <begin position="83"/>
        <end position="86"/>
    </location>
</feature>
<keyword evidence="5 7" id="KW-0694">RNA-binding</keyword>
<name>A0AA41YDR6_9BACT</name>
<dbReference type="InterPro" id="IPR030388">
    <property type="entry name" value="G_ERA_dom"/>
</dbReference>
<dbReference type="GO" id="GO:0005525">
    <property type="term" value="F:GTP binding"/>
    <property type="evidence" value="ECO:0007669"/>
    <property type="project" value="UniProtKB-UniRule"/>
</dbReference>
<dbReference type="SUPFAM" id="SSF54814">
    <property type="entry name" value="Prokaryotic type KH domain (KH-domain type II)"/>
    <property type="match status" value="1"/>
</dbReference>
<dbReference type="EMBL" id="JAPAAF010000019">
    <property type="protein sequence ID" value="MCW0483612.1"/>
    <property type="molecule type" value="Genomic_DNA"/>
</dbReference>
<sequence length="318" mass="36796">MWPPRSFQLIDYLCAGFKTFIYNQMAHKSGFVNIIGNPNVGKSTIMNALVGERLSIITKKMQTTRHRIKGIVSGEDFQIVYSDTPGILKPNYKLQESMMSYVHTALIDADVILYVTDVVEQPDKNSEYLEKIRKSNAPVMVLINKIDLSNQGKVIELYDYWKNLLPAADVFAISATEKFNIAPIFDRIIELLPEGPPYFPKDELTDRNERFFVTEIIREKILLHYQKEVPYSVEVEVEEFKEEAKLLNLRCVIHVARDSQKGIIIGHQGKALKKVATEARLDLEEFFQKKIFMELYVKVTKDWRDKDRALGNFGYDFQ</sequence>
<dbReference type="GO" id="GO:0003924">
    <property type="term" value="F:GTPase activity"/>
    <property type="evidence" value="ECO:0007669"/>
    <property type="project" value="UniProtKB-UniRule"/>
</dbReference>
<reference evidence="12" key="1">
    <citation type="submission" date="2022-10" db="EMBL/GenBank/DDBJ databases">
        <title>Gaoshiqiia sediminis gen. nov., sp. nov., isolated from coastal sediment.</title>
        <authorList>
            <person name="Yu W.X."/>
            <person name="Mu D.S."/>
            <person name="Du J.Z."/>
            <person name="Liang Y.Q."/>
        </authorList>
    </citation>
    <scope>NUCLEOTIDE SEQUENCE</scope>
    <source>
        <strain evidence="12">A06</strain>
    </source>
</reference>
<dbReference type="GO" id="GO:0005886">
    <property type="term" value="C:plasma membrane"/>
    <property type="evidence" value="ECO:0007669"/>
    <property type="project" value="UniProtKB-SubCell"/>
</dbReference>
<dbReference type="Pfam" id="PF01926">
    <property type="entry name" value="MMR_HSR1"/>
    <property type="match status" value="1"/>
</dbReference>
<dbReference type="InterPro" id="IPR027417">
    <property type="entry name" value="P-loop_NTPase"/>
</dbReference>